<reference evidence="2" key="1">
    <citation type="submission" date="2013-04" db="EMBL/GenBank/DDBJ databases">
        <authorList>
            <person name="Qu J."/>
            <person name="Murali S.C."/>
            <person name="Bandaranaike D."/>
            <person name="Bellair M."/>
            <person name="Blankenburg K."/>
            <person name="Chao H."/>
            <person name="Dinh H."/>
            <person name="Doddapaneni H."/>
            <person name="Downs B."/>
            <person name="Dugan-Rocha S."/>
            <person name="Elkadiri S."/>
            <person name="Gnanaolivu R.D."/>
            <person name="Hernandez B."/>
            <person name="Javaid M."/>
            <person name="Jayaseelan J.C."/>
            <person name="Lee S."/>
            <person name="Li M."/>
            <person name="Ming W."/>
            <person name="Munidasa M."/>
            <person name="Muniz J."/>
            <person name="Nguyen L."/>
            <person name="Ongeri F."/>
            <person name="Osuji N."/>
            <person name="Pu L.-L."/>
            <person name="Puazo M."/>
            <person name="Qu C."/>
            <person name="Quiroz J."/>
            <person name="Raj R."/>
            <person name="Weissenberger G."/>
            <person name="Xin Y."/>
            <person name="Zou X."/>
            <person name="Han Y."/>
            <person name="Richards S."/>
            <person name="Worley K."/>
            <person name="Muzny D."/>
            <person name="Gibbs R."/>
        </authorList>
    </citation>
    <scope>NUCLEOTIDE SEQUENCE</scope>
    <source>
        <strain evidence="2">Sampled in the wild</strain>
    </source>
</reference>
<proteinExistence type="predicted"/>
<keyword evidence="3" id="KW-1185">Reference proteome</keyword>
<dbReference type="Proteomes" id="UP000792457">
    <property type="component" value="Unassembled WGS sequence"/>
</dbReference>
<feature type="region of interest" description="Disordered" evidence="1">
    <location>
        <begin position="29"/>
        <end position="57"/>
    </location>
</feature>
<accession>A0A8K0KH77</accession>
<sequence>MKTPNITDPFSPFAAHNFWKELTTPYTSAYEDSGMEEAGPDEEDDTPTPPLPSFENYANSTNVTVQLGHTVTLHCKVNDLDERTSDFQPVAEEMQEL</sequence>
<feature type="compositionally biased region" description="Acidic residues" evidence="1">
    <location>
        <begin position="33"/>
        <end position="46"/>
    </location>
</feature>
<organism evidence="2 3">
    <name type="scientific">Ladona fulva</name>
    <name type="common">Scarce chaser dragonfly</name>
    <name type="synonym">Libellula fulva</name>
    <dbReference type="NCBI Taxonomy" id="123851"/>
    <lineage>
        <taxon>Eukaryota</taxon>
        <taxon>Metazoa</taxon>
        <taxon>Ecdysozoa</taxon>
        <taxon>Arthropoda</taxon>
        <taxon>Hexapoda</taxon>
        <taxon>Insecta</taxon>
        <taxon>Pterygota</taxon>
        <taxon>Palaeoptera</taxon>
        <taxon>Odonata</taxon>
        <taxon>Epiprocta</taxon>
        <taxon>Anisoptera</taxon>
        <taxon>Libelluloidea</taxon>
        <taxon>Libellulidae</taxon>
        <taxon>Ladona</taxon>
    </lineage>
</organism>
<evidence type="ECO:0000313" key="2">
    <source>
        <dbReference type="EMBL" id="KAG8234835.1"/>
    </source>
</evidence>
<protein>
    <submittedName>
        <fullName evidence="2">Uncharacterized protein</fullName>
    </submittedName>
</protein>
<name>A0A8K0KH77_LADFU</name>
<evidence type="ECO:0000313" key="3">
    <source>
        <dbReference type="Proteomes" id="UP000792457"/>
    </source>
</evidence>
<reference evidence="2" key="2">
    <citation type="submission" date="2017-10" db="EMBL/GenBank/DDBJ databases">
        <title>Ladona fulva Genome sequencing and assembly.</title>
        <authorList>
            <person name="Murali S."/>
            <person name="Richards S."/>
            <person name="Bandaranaike D."/>
            <person name="Bellair M."/>
            <person name="Blankenburg K."/>
            <person name="Chao H."/>
            <person name="Dinh H."/>
            <person name="Doddapaneni H."/>
            <person name="Dugan-Rocha S."/>
            <person name="Elkadiri S."/>
            <person name="Gnanaolivu R."/>
            <person name="Hernandez B."/>
            <person name="Skinner E."/>
            <person name="Javaid M."/>
            <person name="Lee S."/>
            <person name="Li M."/>
            <person name="Ming W."/>
            <person name="Munidasa M."/>
            <person name="Muniz J."/>
            <person name="Nguyen L."/>
            <person name="Hughes D."/>
            <person name="Osuji N."/>
            <person name="Pu L.-L."/>
            <person name="Puazo M."/>
            <person name="Qu C."/>
            <person name="Quiroz J."/>
            <person name="Raj R."/>
            <person name="Weissenberger G."/>
            <person name="Xin Y."/>
            <person name="Zou X."/>
            <person name="Han Y."/>
            <person name="Worley K."/>
            <person name="Muzny D."/>
            <person name="Gibbs R."/>
        </authorList>
    </citation>
    <scope>NUCLEOTIDE SEQUENCE</scope>
    <source>
        <strain evidence="2">Sampled in the wild</strain>
    </source>
</reference>
<evidence type="ECO:0000256" key="1">
    <source>
        <dbReference type="SAM" id="MobiDB-lite"/>
    </source>
</evidence>
<dbReference type="EMBL" id="KZ308849">
    <property type="protein sequence ID" value="KAG8234835.1"/>
    <property type="molecule type" value="Genomic_DNA"/>
</dbReference>
<comment type="caution">
    <text evidence="2">The sequence shown here is derived from an EMBL/GenBank/DDBJ whole genome shotgun (WGS) entry which is preliminary data.</text>
</comment>
<gene>
    <name evidence="2" type="ORF">J437_LFUL015149</name>
</gene>
<dbReference type="OrthoDB" id="6354602at2759"/>
<dbReference type="AlphaFoldDB" id="A0A8K0KH77"/>